<accession>A0AAD6ZNR4</accession>
<dbReference type="Proteomes" id="UP001218218">
    <property type="component" value="Unassembled WGS sequence"/>
</dbReference>
<dbReference type="EMBL" id="JARIHO010000038">
    <property type="protein sequence ID" value="KAJ7328958.1"/>
    <property type="molecule type" value="Genomic_DNA"/>
</dbReference>
<keyword evidence="2" id="KW-0472">Membrane</keyword>
<dbReference type="AlphaFoldDB" id="A0AAD6ZNR4"/>
<keyword evidence="2" id="KW-0812">Transmembrane</keyword>
<evidence type="ECO:0000256" key="2">
    <source>
        <dbReference type="SAM" id="Phobius"/>
    </source>
</evidence>
<proteinExistence type="predicted"/>
<evidence type="ECO:0000313" key="3">
    <source>
        <dbReference type="EMBL" id="KAJ7328958.1"/>
    </source>
</evidence>
<name>A0AAD6ZNR4_9AGAR</name>
<sequence length="161" mass="18254">MVLSAEEHPLLGKASTSKKLGDAKRQGPRILRYVLVGWPHPFYVGYALVCYMLEVVLCTCLYFRPSEFLLRFVVPAARHVPPRYAMQWISWIEQRNGRSGEPRPSPPVEESHRMYSPLRVVYSSRISVKIEGEERLLERTGDPALGSEISPVESLKETAGV</sequence>
<organism evidence="3 4">
    <name type="scientific">Mycena albidolilacea</name>
    <dbReference type="NCBI Taxonomy" id="1033008"/>
    <lineage>
        <taxon>Eukaryota</taxon>
        <taxon>Fungi</taxon>
        <taxon>Dikarya</taxon>
        <taxon>Basidiomycota</taxon>
        <taxon>Agaricomycotina</taxon>
        <taxon>Agaricomycetes</taxon>
        <taxon>Agaricomycetidae</taxon>
        <taxon>Agaricales</taxon>
        <taxon>Marasmiineae</taxon>
        <taxon>Mycenaceae</taxon>
        <taxon>Mycena</taxon>
    </lineage>
</organism>
<comment type="caution">
    <text evidence="3">The sequence shown here is derived from an EMBL/GenBank/DDBJ whole genome shotgun (WGS) entry which is preliminary data.</text>
</comment>
<feature type="region of interest" description="Disordered" evidence="1">
    <location>
        <begin position="139"/>
        <end position="161"/>
    </location>
</feature>
<gene>
    <name evidence="3" type="ORF">DFH08DRAFT_815704</name>
</gene>
<feature type="transmembrane region" description="Helical" evidence="2">
    <location>
        <begin position="43"/>
        <end position="63"/>
    </location>
</feature>
<keyword evidence="2" id="KW-1133">Transmembrane helix</keyword>
<protein>
    <submittedName>
        <fullName evidence="3">Uncharacterized protein</fullName>
    </submittedName>
</protein>
<evidence type="ECO:0000313" key="4">
    <source>
        <dbReference type="Proteomes" id="UP001218218"/>
    </source>
</evidence>
<keyword evidence="4" id="KW-1185">Reference proteome</keyword>
<evidence type="ECO:0000256" key="1">
    <source>
        <dbReference type="SAM" id="MobiDB-lite"/>
    </source>
</evidence>
<reference evidence="3" key="1">
    <citation type="submission" date="2023-03" db="EMBL/GenBank/DDBJ databases">
        <title>Massive genome expansion in bonnet fungi (Mycena s.s.) driven by repeated elements and novel gene families across ecological guilds.</title>
        <authorList>
            <consortium name="Lawrence Berkeley National Laboratory"/>
            <person name="Harder C.B."/>
            <person name="Miyauchi S."/>
            <person name="Viragh M."/>
            <person name="Kuo A."/>
            <person name="Thoen E."/>
            <person name="Andreopoulos B."/>
            <person name="Lu D."/>
            <person name="Skrede I."/>
            <person name="Drula E."/>
            <person name="Henrissat B."/>
            <person name="Morin E."/>
            <person name="Kohler A."/>
            <person name="Barry K."/>
            <person name="LaButti K."/>
            <person name="Morin E."/>
            <person name="Salamov A."/>
            <person name="Lipzen A."/>
            <person name="Mereny Z."/>
            <person name="Hegedus B."/>
            <person name="Baldrian P."/>
            <person name="Stursova M."/>
            <person name="Weitz H."/>
            <person name="Taylor A."/>
            <person name="Grigoriev I.V."/>
            <person name="Nagy L.G."/>
            <person name="Martin F."/>
            <person name="Kauserud H."/>
        </authorList>
    </citation>
    <scope>NUCLEOTIDE SEQUENCE</scope>
    <source>
        <strain evidence="3">CBHHK002</strain>
    </source>
</reference>